<comment type="caution">
    <text evidence="1">The sequence shown here is derived from an EMBL/GenBank/DDBJ whole genome shotgun (WGS) entry which is preliminary data.</text>
</comment>
<dbReference type="Gene3D" id="3.30.40.10">
    <property type="entry name" value="Zinc/RING finger domain, C3HC4 (zinc finger)"/>
    <property type="match status" value="1"/>
</dbReference>
<reference evidence="1 2" key="1">
    <citation type="journal article" date="2022" name="bioRxiv">
        <title>Genomics of Preaxostyla Flagellates Illuminates Evolutionary Transitions and the Path Towards Mitochondrial Loss.</title>
        <authorList>
            <person name="Novak L.V.F."/>
            <person name="Treitli S.C."/>
            <person name="Pyrih J."/>
            <person name="Halakuc P."/>
            <person name="Pipaliya S.V."/>
            <person name="Vacek V."/>
            <person name="Brzon O."/>
            <person name="Soukal P."/>
            <person name="Eme L."/>
            <person name="Dacks J.B."/>
            <person name="Karnkowska A."/>
            <person name="Elias M."/>
            <person name="Hampl V."/>
        </authorList>
    </citation>
    <scope>NUCLEOTIDE SEQUENCE [LARGE SCALE GENOMIC DNA]</scope>
    <source>
        <strain evidence="1">NAU3</strain>
        <tissue evidence="1">Gut</tissue>
    </source>
</reference>
<name>A0ABQ9Y086_9EUKA</name>
<gene>
    <name evidence="1" type="ORF">BLNAU_7981</name>
</gene>
<accession>A0ABQ9Y086</accession>
<evidence type="ECO:0000313" key="2">
    <source>
        <dbReference type="Proteomes" id="UP001281761"/>
    </source>
</evidence>
<dbReference type="Proteomes" id="UP001281761">
    <property type="component" value="Unassembled WGS sequence"/>
</dbReference>
<keyword evidence="2" id="KW-1185">Reference proteome</keyword>
<protein>
    <recommendedName>
        <fullName evidence="3">U-box domain-containing protein</fullName>
    </recommendedName>
</protein>
<dbReference type="SUPFAM" id="SSF57850">
    <property type="entry name" value="RING/U-box"/>
    <property type="match status" value="1"/>
</dbReference>
<evidence type="ECO:0000313" key="1">
    <source>
        <dbReference type="EMBL" id="KAK2957151.1"/>
    </source>
</evidence>
<sequence>MQNYPGTPIAPSDYAQFQQQNNNLTQTVVPLPTGQFTIMCAVGDRSVQAIDGRQFRYYQVYPNRTNNPNIDVILNFQCYVMIDAEDPYCQYLENQMNTGIPSATMSVQVDQLHEGSLFLWYMEPGNPMQQTYQPQQLQPAPNQHTPMPLTEQEKQYLAEKKLLDPIDGLIIRDPVLGKDKKVYDRDSIQRYLNQNNDVGPDHTSWAKFNLIALRNIQQTAIEFLSTHTNCELERYPSQ</sequence>
<proteinExistence type="predicted"/>
<dbReference type="InterPro" id="IPR013083">
    <property type="entry name" value="Znf_RING/FYVE/PHD"/>
</dbReference>
<organism evidence="1 2">
    <name type="scientific">Blattamonas nauphoetae</name>
    <dbReference type="NCBI Taxonomy" id="2049346"/>
    <lineage>
        <taxon>Eukaryota</taxon>
        <taxon>Metamonada</taxon>
        <taxon>Preaxostyla</taxon>
        <taxon>Oxymonadida</taxon>
        <taxon>Blattamonas</taxon>
    </lineage>
</organism>
<dbReference type="EMBL" id="JARBJD010000049">
    <property type="protein sequence ID" value="KAK2957151.1"/>
    <property type="molecule type" value="Genomic_DNA"/>
</dbReference>
<evidence type="ECO:0008006" key="3">
    <source>
        <dbReference type="Google" id="ProtNLM"/>
    </source>
</evidence>